<gene>
    <name evidence="2" type="ORF">OOZ53_00065</name>
</gene>
<comment type="caution">
    <text evidence="2">The sequence shown here is derived from an EMBL/GenBank/DDBJ whole genome shotgun (WGS) entry which is preliminary data.</text>
</comment>
<dbReference type="Pfam" id="PF03729">
    <property type="entry name" value="DUF308"/>
    <property type="match status" value="1"/>
</dbReference>
<keyword evidence="1" id="KW-1133">Transmembrane helix</keyword>
<reference evidence="2" key="1">
    <citation type="submission" date="2022-11" db="EMBL/GenBank/DDBJ databases">
        <title>Hoeflea poritis sp. nov., isolated from scleractinian coral Porites lutea.</title>
        <authorList>
            <person name="Zhang G."/>
            <person name="Wei Q."/>
            <person name="Cai L."/>
        </authorList>
    </citation>
    <scope>NUCLEOTIDE SEQUENCE</scope>
    <source>
        <strain evidence="2">E7-10</strain>
    </source>
</reference>
<dbReference type="EMBL" id="JAPJZH010000001">
    <property type="protein sequence ID" value="MDA4843721.1"/>
    <property type="molecule type" value="Genomic_DNA"/>
</dbReference>
<protein>
    <submittedName>
        <fullName evidence="2">HdeD family acid-resistance protein</fullName>
    </submittedName>
</protein>
<feature type="transmembrane region" description="Helical" evidence="1">
    <location>
        <begin position="130"/>
        <end position="151"/>
    </location>
</feature>
<dbReference type="Proteomes" id="UP001148313">
    <property type="component" value="Unassembled WGS sequence"/>
</dbReference>
<feature type="transmembrane region" description="Helical" evidence="1">
    <location>
        <begin position="102"/>
        <end position="123"/>
    </location>
</feature>
<evidence type="ECO:0000313" key="3">
    <source>
        <dbReference type="Proteomes" id="UP001148313"/>
    </source>
</evidence>
<keyword evidence="3" id="KW-1185">Reference proteome</keyword>
<feature type="transmembrane region" description="Helical" evidence="1">
    <location>
        <begin position="21"/>
        <end position="45"/>
    </location>
</feature>
<feature type="transmembrane region" description="Helical" evidence="1">
    <location>
        <begin position="51"/>
        <end position="69"/>
    </location>
</feature>
<keyword evidence="1" id="KW-0472">Membrane</keyword>
<evidence type="ECO:0000313" key="2">
    <source>
        <dbReference type="EMBL" id="MDA4843721.1"/>
    </source>
</evidence>
<dbReference type="PANTHER" id="PTHR34989:SF1">
    <property type="entry name" value="PROTEIN HDED"/>
    <property type="match status" value="1"/>
</dbReference>
<feature type="transmembrane region" description="Helical" evidence="1">
    <location>
        <begin position="76"/>
        <end position="96"/>
    </location>
</feature>
<dbReference type="InterPro" id="IPR005325">
    <property type="entry name" value="DUF308_memb"/>
</dbReference>
<dbReference type="RefSeq" id="WP_271087233.1">
    <property type="nucleotide sequence ID" value="NZ_JAPJZH010000001.1"/>
</dbReference>
<sequence length="187" mass="19499">MADPIDKKDIEEAVEKLKAAWGWLIAIGIISIIGGFFCFANPFAATLTVDYLAGFMFIFVGVAQIMQAFSTRGSGGFMWALGMGILSLLVGAVLVGNPIAGAVSLTIVVGVLLFFLGGAKIAYSMSMRPAAGWGWVALSGALSIILGVIIFSNFPWAAASVLGLFLGVELTFNGVALLLTGFALRKA</sequence>
<proteinExistence type="predicted"/>
<feature type="transmembrane region" description="Helical" evidence="1">
    <location>
        <begin position="157"/>
        <end position="184"/>
    </location>
</feature>
<evidence type="ECO:0000256" key="1">
    <source>
        <dbReference type="SAM" id="Phobius"/>
    </source>
</evidence>
<keyword evidence="1" id="KW-0812">Transmembrane</keyword>
<organism evidence="2 3">
    <name type="scientific">Hoeflea poritis</name>
    <dbReference type="NCBI Taxonomy" id="2993659"/>
    <lineage>
        <taxon>Bacteria</taxon>
        <taxon>Pseudomonadati</taxon>
        <taxon>Pseudomonadota</taxon>
        <taxon>Alphaproteobacteria</taxon>
        <taxon>Hyphomicrobiales</taxon>
        <taxon>Rhizobiaceae</taxon>
        <taxon>Hoeflea</taxon>
    </lineage>
</organism>
<accession>A0ABT4VG87</accession>
<name>A0ABT4VG87_9HYPH</name>
<dbReference type="InterPro" id="IPR052712">
    <property type="entry name" value="Acid_resist_chaperone_HdeD"/>
</dbReference>
<dbReference type="PANTHER" id="PTHR34989">
    <property type="entry name" value="PROTEIN HDED"/>
    <property type="match status" value="1"/>
</dbReference>